<protein>
    <submittedName>
        <fullName evidence="8">Subtilase family protein</fullName>
    </submittedName>
</protein>
<dbReference type="InterPro" id="IPR050131">
    <property type="entry name" value="Peptidase_S8_subtilisin-like"/>
</dbReference>
<evidence type="ECO:0000256" key="4">
    <source>
        <dbReference type="ARBA" id="ARBA00022825"/>
    </source>
</evidence>
<dbReference type="PROSITE" id="PS51892">
    <property type="entry name" value="SUBTILASE"/>
    <property type="match status" value="1"/>
</dbReference>
<dbReference type="GO" id="GO:0004252">
    <property type="term" value="F:serine-type endopeptidase activity"/>
    <property type="evidence" value="ECO:0007669"/>
    <property type="project" value="UniProtKB-UniRule"/>
</dbReference>
<keyword evidence="3 5" id="KW-0378">Hydrolase</keyword>
<feature type="chain" id="PRO_5019756555" evidence="6">
    <location>
        <begin position="22"/>
        <end position="387"/>
    </location>
</feature>
<accession>A0A497VLE6</accession>
<reference evidence="8 9" key="1">
    <citation type="submission" date="2018-10" db="EMBL/GenBank/DDBJ databases">
        <title>Genomic Encyclopedia of Archaeal and Bacterial Type Strains, Phase II (KMG-II): from individual species to whole genera.</title>
        <authorList>
            <person name="Goeker M."/>
        </authorList>
    </citation>
    <scope>NUCLEOTIDE SEQUENCE [LARGE SCALE GENOMIC DNA]</scope>
    <source>
        <strain evidence="8 9">DSM 29466</strain>
    </source>
</reference>
<evidence type="ECO:0000256" key="6">
    <source>
        <dbReference type="SAM" id="SignalP"/>
    </source>
</evidence>
<dbReference type="Proteomes" id="UP000269157">
    <property type="component" value="Unassembled WGS sequence"/>
</dbReference>
<dbReference type="CDD" id="cd05561">
    <property type="entry name" value="Peptidases_S8_4"/>
    <property type="match status" value="1"/>
</dbReference>
<evidence type="ECO:0000256" key="3">
    <source>
        <dbReference type="ARBA" id="ARBA00022801"/>
    </source>
</evidence>
<dbReference type="GO" id="GO:0006508">
    <property type="term" value="P:proteolysis"/>
    <property type="evidence" value="ECO:0007669"/>
    <property type="project" value="UniProtKB-KW"/>
</dbReference>
<dbReference type="InterPro" id="IPR000209">
    <property type="entry name" value="Peptidase_S8/S53_dom"/>
</dbReference>
<dbReference type="PANTHER" id="PTHR43806">
    <property type="entry name" value="PEPTIDASE S8"/>
    <property type="match status" value="1"/>
</dbReference>
<dbReference type="EMBL" id="RCCE01000006">
    <property type="protein sequence ID" value="RLJ41035.1"/>
    <property type="molecule type" value="Genomic_DNA"/>
</dbReference>
<feature type="active site" description="Charge relay system" evidence="5">
    <location>
        <position position="180"/>
    </location>
</feature>
<evidence type="ECO:0000256" key="5">
    <source>
        <dbReference type="PROSITE-ProRule" id="PRU01240"/>
    </source>
</evidence>
<feature type="signal peptide" evidence="6">
    <location>
        <begin position="1"/>
        <end position="21"/>
    </location>
</feature>
<feature type="active site" description="Charge relay system" evidence="5">
    <location>
        <position position="329"/>
    </location>
</feature>
<name>A0A497VLE6_9RHOB</name>
<gene>
    <name evidence="8" type="ORF">BCF46_3611</name>
</gene>
<dbReference type="PANTHER" id="PTHR43806:SF11">
    <property type="entry name" value="CEREVISIN-RELATED"/>
    <property type="match status" value="1"/>
</dbReference>
<evidence type="ECO:0000256" key="1">
    <source>
        <dbReference type="ARBA" id="ARBA00011073"/>
    </source>
</evidence>
<keyword evidence="2 5" id="KW-0645">Protease</keyword>
<dbReference type="Gene3D" id="3.40.50.200">
    <property type="entry name" value="Peptidase S8/S53 domain"/>
    <property type="match status" value="1"/>
</dbReference>
<dbReference type="Pfam" id="PF00082">
    <property type="entry name" value="Peptidase_S8"/>
    <property type="match status" value="1"/>
</dbReference>
<dbReference type="AlphaFoldDB" id="A0A497VLE6"/>
<dbReference type="SUPFAM" id="SSF52743">
    <property type="entry name" value="Subtilisin-like"/>
    <property type="match status" value="1"/>
</dbReference>
<evidence type="ECO:0000313" key="9">
    <source>
        <dbReference type="Proteomes" id="UP000269157"/>
    </source>
</evidence>
<evidence type="ECO:0000256" key="2">
    <source>
        <dbReference type="ARBA" id="ARBA00022670"/>
    </source>
</evidence>
<keyword evidence="6" id="KW-0732">Signal</keyword>
<evidence type="ECO:0000313" key="8">
    <source>
        <dbReference type="EMBL" id="RLJ41035.1"/>
    </source>
</evidence>
<dbReference type="PROSITE" id="PS51257">
    <property type="entry name" value="PROKAR_LIPOPROTEIN"/>
    <property type="match status" value="1"/>
</dbReference>
<organism evidence="8 9">
    <name type="scientific">Litoreibacter meonggei</name>
    <dbReference type="NCBI Taxonomy" id="1049199"/>
    <lineage>
        <taxon>Bacteria</taxon>
        <taxon>Pseudomonadati</taxon>
        <taxon>Pseudomonadota</taxon>
        <taxon>Alphaproteobacteria</taxon>
        <taxon>Rhodobacterales</taxon>
        <taxon>Roseobacteraceae</taxon>
        <taxon>Litoreibacter</taxon>
    </lineage>
</organism>
<feature type="active site" description="Charge relay system" evidence="5">
    <location>
        <position position="150"/>
    </location>
</feature>
<comment type="caution">
    <text evidence="8">The sequence shown here is derived from an EMBL/GenBank/DDBJ whole genome shotgun (WGS) entry which is preliminary data.</text>
</comment>
<proteinExistence type="inferred from homology"/>
<evidence type="ECO:0000259" key="7">
    <source>
        <dbReference type="Pfam" id="PF00082"/>
    </source>
</evidence>
<feature type="domain" description="Peptidase S8/S53" evidence="7">
    <location>
        <begin position="146"/>
        <end position="377"/>
    </location>
</feature>
<sequence length="387" mass="40432">MLKNLALASVAILTLSLSACSSDNSQGLDGPHISQGAFVDEREIVTLISGTKAQKHMQMFASAKGYKLREVTSLRSLGLIMLSFEMPEGTTGKQAIAELEAAISGSTVGVNHAYREQTLNTKTSSLSYANALLNWPKSGCEVSAPIGLIDTQVDAKAAGLSNKQLIQKSFTTGSIGSSRHGTEIASVLADPTRLRNATLYNAAVIEETLDAGRAAGVDSLVRALNWLIEKDIKVVNISLAGPFNKLLDLAIKRAYERGLIMVAAVGNAGPKAAAQYPAAFGSVIAVTAVDADGKIYREASQGPHVDIAAPGVDVLASSAQGARFVTGTSIAVPFVTARIAADPEMFANAGTNRIRERLAANSLNLGRTGPDNTYGSGLMQATGICDR</sequence>
<comment type="similarity">
    <text evidence="1 5">Belongs to the peptidase S8 family.</text>
</comment>
<dbReference type="InterPro" id="IPR036852">
    <property type="entry name" value="Peptidase_S8/S53_dom_sf"/>
</dbReference>
<keyword evidence="4 5" id="KW-0720">Serine protease</keyword>
<keyword evidence="9" id="KW-1185">Reference proteome</keyword>